<evidence type="ECO:0000259" key="1">
    <source>
        <dbReference type="Pfam" id="PF07727"/>
    </source>
</evidence>
<organism evidence="2 3">
    <name type="scientific">Tanacetum coccineum</name>
    <dbReference type="NCBI Taxonomy" id="301880"/>
    <lineage>
        <taxon>Eukaryota</taxon>
        <taxon>Viridiplantae</taxon>
        <taxon>Streptophyta</taxon>
        <taxon>Embryophyta</taxon>
        <taxon>Tracheophyta</taxon>
        <taxon>Spermatophyta</taxon>
        <taxon>Magnoliopsida</taxon>
        <taxon>eudicotyledons</taxon>
        <taxon>Gunneridae</taxon>
        <taxon>Pentapetalae</taxon>
        <taxon>asterids</taxon>
        <taxon>campanulids</taxon>
        <taxon>Asterales</taxon>
        <taxon>Asteraceae</taxon>
        <taxon>Asteroideae</taxon>
        <taxon>Anthemideae</taxon>
        <taxon>Anthemidinae</taxon>
        <taxon>Tanacetum</taxon>
    </lineage>
</organism>
<gene>
    <name evidence="2" type="ORF">Tco_0843093</name>
</gene>
<reference evidence="2" key="1">
    <citation type="journal article" date="2022" name="Int. J. Mol. Sci.">
        <title>Draft Genome of Tanacetum Coccineum: Genomic Comparison of Closely Related Tanacetum-Family Plants.</title>
        <authorList>
            <person name="Yamashiro T."/>
            <person name="Shiraishi A."/>
            <person name="Nakayama K."/>
            <person name="Satake H."/>
        </authorList>
    </citation>
    <scope>NUCLEOTIDE SEQUENCE</scope>
</reference>
<dbReference type="Proteomes" id="UP001151760">
    <property type="component" value="Unassembled WGS sequence"/>
</dbReference>
<keyword evidence="3" id="KW-1185">Reference proteome</keyword>
<sequence length="613" mass="70370">MNTLQLFSSLPWRYLEQYHITDFKFQQLSSPIRVAFLATTVGQQTILNLDDLLGRITDQFWIGELAISNLTLAYRCWELRVFILSIAKLRVSTSQVTTASTNQLVLPNWDQQVALNTGSLNINIVSPTVTTAPLEATHADFFGDETKVDISNITTTYSVPSTPNTRIHKDYSLDHVIGDVQSGVQIRRMTKTTNEQGFISAIYEGKTHEDLNTCLFACFLSQEEPKKVIQALKDRRWIEAMQEELLQFKLQQNKKDERGIVIRNKVRLVAQGDTQEERIDYDEVFTLVARIEAISLFLAYASFKDFVVYQMDVKSAFLYGKIEEEVYVCQTLGFEDPEFPDRVYKVEKALYGLHQAPKAWYETLSTYLLDNGFQRGQIDKTLFIKRVKSDILLVQVYVDDIIFGSTKKELCIEFEKLMHKKFQMSSMASTPMETSKHLMKDKNAKDVDVHLYRSMIGSLMYLTSSRPNIMFDVYYSDSDYAGASLDRKSTIGGCQFLGGRLISWQCKKQTIVANSTTKVEYVAAVSCCGQVLWIQNQMLDYGYNFMNTKIFIDNESTICIVKNPVFHSKSKNIEIGHHFIRDSNEKKLIQMIKIHTYQNVADFLTKAFNVGRF</sequence>
<accession>A0ABQ5B138</accession>
<name>A0ABQ5B138_9ASTR</name>
<proteinExistence type="predicted"/>
<evidence type="ECO:0000313" key="2">
    <source>
        <dbReference type="EMBL" id="GJT08631.1"/>
    </source>
</evidence>
<comment type="caution">
    <text evidence="2">The sequence shown here is derived from an EMBL/GenBank/DDBJ whole genome shotgun (WGS) entry which is preliminary data.</text>
</comment>
<dbReference type="InterPro" id="IPR013103">
    <property type="entry name" value="RVT_2"/>
</dbReference>
<evidence type="ECO:0000313" key="3">
    <source>
        <dbReference type="Proteomes" id="UP001151760"/>
    </source>
</evidence>
<protein>
    <submittedName>
        <fullName evidence="2">Ribonuclease H-like domain-containing protein</fullName>
    </submittedName>
</protein>
<dbReference type="SUPFAM" id="SSF56672">
    <property type="entry name" value="DNA/RNA polymerases"/>
    <property type="match status" value="1"/>
</dbReference>
<dbReference type="InterPro" id="IPR043502">
    <property type="entry name" value="DNA/RNA_pol_sf"/>
</dbReference>
<dbReference type="PANTHER" id="PTHR11439">
    <property type="entry name" value="GAG-POL-RELATED RETROTRANSPOSON"/>
    <property type="match status" value="1"/>
</dbReference>
<dbReference type="PANTHER" id="PTHR11439:SF495">
    <property type="entry name" value="REVERSE TRANSCRIPTASE, RNA-DEPENDENT DNA POLYMERASE-RELATED"/>
    <property type="match status" value="1"/>
</dbReference>
<dbReference type="CDD" id="cd09272">
    <property type="entry name" value="RNase_HI_RT_Ty1"/>
    <property type="match status" value="1"/>
</dbReference>
<dbReference type="EMBL" id="BQNB010012846">
    <property type="protein sequence ID" value="GJT08631.1"/>
    <property type="molecule type" value="Genomic_DNA"/>
</dbReference>
<reference evidence="2" key="2">
    <citation type="submission" date="2022-01" db="EMBL/GenBank/DDBJ databases">
        <authorList>
            <person name="Yamashiro T."/>
            <person name="Shiraishi A."/>
            <person name="Satake H."/>
            <person name="Nakayama K."/>
        </authorList>
    </citation>
    <scope>NUCLEOTIDE SEQUENCE</scope>
</reference>
<feature type="domain" description="Reverse transcriptase Ty1/copia-type" evidence="1">
    <location>
        <begin position="253"/>
        <end position="452"/>
    </location>
</feature>
<dbReference type="Pfam" id="PF07727">
    <property type="entry name" value="RVT_2"/>
    <property type="match status" value="1"/>
</dbReference>